<proteinExistence type="inferred from homology"/>
<evidence type="ECO:0000256" key="3">
    <source>
        <dbReference type="PROSITE-ProRule" id="PRU00708"/>
    </source>
</evidence>
<dbReference type="AlphaFoldDB" id="A0AAN8UUY7"/>
<keyword evidence="2" id="KW-0677">Repeat</keyword>
<evidence type="ECO:0000313" key="6">
    <source>
        <dbReference type="Proteomes" id="UP001370490"/>
    </source>
</evidence>
<protein>
    <submittedName>
        <fullName evidence="5">Pentatricopeptide repeat</fullName>
    </submittedName>
</protein>
<accession>A0AAN8UUY7</accession>
<dbReference type="PANTHER" id="PTHR47447">
    <property type="entry name" value="OS03G0856100 PROTEIN"/>
    <property type="match status" value="1"/>
</dbReference>
<feature type="region of interest" description="Disordered" evidence="4">
    <location>
        <begin position="54"/>
        <end position="77"/>
    </location>
</feature>
<gene>
    <name evidence="5" type="ORF">RJ641_019224</name>
</gene>
<comment type="caution">
    <text evidence="5">The sequence shown here is derived from an EMBL/GenBank/DDBJ whole genome shotgun (WGS) entry which is preliminary data.</text>
</comment>
<dbReference type="InterPro" id="IPR011990">
    <property type="entry name" value="TPR-like_helical_dom_sf"/>
</dbReference>
<dbReference type="PROSITE" id="PS51375">
    <property type="entry name" value="PPR"/>
    <property type="match status" value="2"/>
</dbReference>
<dbReference type="EMBL" id="JBAMMX010000024">
    <property type="protein sequence ID" value="KAK6916363.1"/>
    <property type="molecule type" value="Genomic_DNA"/>
</dbReference>
<dbReference type="PANTHER" id="PTHR47447:SF28">
    <property type="entry name" value="PENTACOTRIPEPTIDE-REPEAT REGION OF PRORP DOMAIN-CONTAINING PROTEIN"/>
    <property type="match status" value="1"/>
</dbReference>
<name>A0AAN8UUY7_9MAGN</name>
<sequence length="361" mass="40954">MARKLFQLCLNYDVDFCIDLTQGSNVESEDGLREAGAGHLISFALPILLPSPPPSRPFFNEQPENNQPTLPASSPPLTPLLQNLLATQNPTPSKILTPNFPNILSLPSRRPYRRIGKSRYPNKGKPWSNCRLSQQSEKFLQTLIDPQFNVHPLDEILSEFLASNVKLEEFDFEEKSWDVMDVIKGLGFYKKCDLALKVFERERSHDKAKLLVNNSVVAVIINILGKKGVVSVAGSLLNDLQKDRFCIDVCAYTSFITAYASNGRYRESVWVFIKIEEEDCKPTLITYNVILNVYGKMGGSLYDEAAEDFEEMKLAGFRPDKVSGITQDFDFRIFAKLKFLFKYKSSSAKIVSEYKFLDNFV</sequence>
<organism evidence="5 6">
    <name type="scientific">Dillenia turbinata</name>
    <dbReference type="NCBI Taxonomy" id="194707"/>
    <lineage>
        <taxon>Eukaryota</taxon>
        <taxon>Viridiplantae</taxon>
        <taxon>Streptophyta</taxon>
        <taxon>Embryophyta</taxon>
        <taxon>Tracheophyta</taxon>
        <taxon>Spermatophyta</taxon>
        <taxon>Magnoliopsida</taxon>
        <taxon>eudicotyledons</taxon>
        <taxon>Gunneridae</taxon>
        <taxon>Pentapetalae</taxon>
        <taxon>Dilleniales</taxon>
        <taxon>Dilleniaceae</taxon>
        <taxon>Dillenia</taxon>
    </lineage>
</organism>
<comment type="similarity">
    <text evidence="1">Belongs to the PPR family. P subfamily.</text>
</comment>
<dbReference type="Pfam" id="PF13812">
    <property type="entry name" value="PPR_3"/>
    <property type="match status" value="1"/>
</dbReference>
<evidence type="ECO:0000256" key="1">
    <source>
        <dbReference type="ARBA" id="ARBA00007626"/>
    </source>
</evidence>
<dbReference type="Gene3D" id="1.25.40.10">
    <property type="entry name" value="Tetratricopeptide repeat domain"/>
    <property type="match status" value="1"/>
</dbReference>
<evidence type="ECO:0000313" key="5">
    <source>
        <dbReference type="EMBL" id="KAK6916363.1"/>
    </source>
</evidence>
<evidence type="ECO:0000256" key="2">
    <source>
        <dbReference type="ARBA" id="ARBA00022737"/>
    </source>
</evidence>
<feature type="repeat" description="PPR" evidence="3">
    <location>
        <begin position="248"/>
        <end position="282"/>
    </location>
</feature>
<evidence type="ECO:0000256" key="4">
    <source>
        <dbReference type="SAM" id="MobiDB-lite"/>
    </source>
</evidence>
<dbReference type="Proteomes" id="UP001370490">
    <property type="component" value="Unassembled WGS sequence"/>
</dbReference>
<dbReference type="InterPro" id="IPR002885">
    <property type="entry name" value="PPR_rpt"/>
</dbReference>
<feature type="repeat" description="PPR" evidence="3">
    <location>
        <begin position="283"/>
        <end position="319"/>
    </location>
</feature>
<reference evidence="5 6" key="1">
    <citation type="submission" date="2023-12" db="EMBL/GenBank/DDBJ databases">
        <title>A high-quality genome assembly for Dillenia turbinata (Dilleniales).</title>
        <authorList>
            <person name="Chanderbali A."/>
        </authorList>
    </citation>
    <scope>NUCLEOTIDE SEQUENCE [LARGE SCALE GENOMIC DNA]</scope>
    <source>
        <strain evidence="5">LSX21</strain>
        <tissue evidence="5">Leaf</tissue>
    </source>
</reference>
<keyword evidence="6" id="KW-1185">Reference proteome</keyword>